<dbReference type="EMBL" id="NXGX01000007">
    <property type="protein sequence ID" value="PKR57211.1"/>
    <property type="molecule type" value="Genomic_DNA"/>
</dbReference>
<protein>
    <submittedName>
        <fullName evidence="3">SpoVR family protein</fullName>
    </submittedName>
</protein>
<name>A0A2N3L321_9PROT</name>
<feature type="domain" description="SpoVR-like C-terminal" evidence="2">
    <location>
        <begin position="461"/>
        <end position="514"/>
    </location>
</feature>
<dbReference type="InterPro" id="IPR056174">
    <property type="entry name" value="SpoVR_N"/>
</dbReference>
<dbReference type="RefSeq" id="WP_101304340.1">
    <property type="nucleotide sequence ID" value="NZ_NXGX01000007.1"/>
</dbReference>
<keyword evidence="4" id="KW-1185">Reference proteome</keyword>
<sequence>MSTSSHSNTTTAPETSEPASKLLFNGADWDFDTLKNTYDAIEDIALNELKLDVYANQVEVITSEQMLDAYSSIGMPLMYHHWSFGKRFVRDDVMYRKGYQGLAYEIVINSNPCISYVMEENTIVMQALVMAHAAFGHNHFFKNNYLFKQWTDADGILDYLQFAKRYIAKCEDRYGFDAVERVLDAAHALMEQGVNRYSHPEKPNLAVELERERERAKYEDETYNDLWRTLPQTDTDDQDIDEIQRKMRIEERRAQFGLPEENLLYFLEKNAPAMQLWEREILRIVRNIGQYFYPQKQTKVMNEGCACYVHYSIMNSLYDKGLVSEGAMMEFIDSHSRVVFQAEFDDQRYSGFNPYALGFAMMQDIHRMCVDPTDEDRKWFPDIAGNNEPVETLKDAWANYRDESFILQFLSPKVMRDMRMFMIDDQSASPHLEVAAIHDDNGYRRVRRSLARMHDVSVREPDMQIVDVDIRGNRQLYVQHTEHEGIRLEKAEAEMTLGYIGQLWGYGVTLQAIDYKTGEILHETNYTPDDLSAA</sequence>
<evidence type="ECO:0000259" key="2">
    <source>
        <dbReference type="Pfam" id="PF24755"/>
    </source>
</evidence>
<proteinExistence type="predicted"/>
<organism evidence="3 4">
    <name type="scientific">Thalassospira lohafexi</name>
    <dbReference type="NCBI Taxonomy" id="744227"/>
    <lineage>
        <taxon>Bacteria</taxon>
        <taxon>Pseudomonadati</taxon>
        <taxon>Pseudomonadota</taxon>
        <taxon>Alphaproteobacteria</taxon>
        <taxon>Rhodospirillales</taxon>
        <taxon>Thalassospiraceae</taxon>
        <taxon>Thalassospira</taxon>
    </lineage>
</organism>
<reference evidence="3 4" key="1">
    <citation type="submission" date="2017-09" db="EMBL/GenBank/DDBJ databases">
        <title>Biodiversity and function of Thalassospira species in the particle-attached aromatic-hydrocarbon-degrading consortia from the surface seawater of the China South Sea.</title>
        <authorList>
            <person name="Dong C."/>
            <person name="Lai Q."/>
            <person name="Shao Z."/>
        </authorList>
    </citation>
    <scope>NUCLEOTIDE SEQUENCE [LARGE SCALE GENOMIC DNA]</scope>
    <source>
        <strain evidence="3 4">139Z-12</strain>
    </source>
</reference>
<dbReference type="Pfam" id="PF04293">
    <property type="entry name" value="SpoVR"/>
    <property type="match status" value="1"/>
</dbReference>
<dbReference type="InterPro" id="IPR057008">
    <property type="entry name" value="SpoVR-like_C"/>
</dbReference>
<comment type="caution">
    <text evidence="3">The sequence shown here is derived from an EMBL/GenBank/DDBJ whole genome shotgun (WGS) entry which is preliminary data.</text>
</comment>
<dbReference type="Proteomes" id="UP000233332">
    <property type="component" value="Unassembled WGS sequence"/>
</dbReference>
<dbReference type="InterPro" id="IPR057270">
    <property type="entry name" value="Ycgb-like"/>
</dbReference>
<gene>
    <name evidence="3" type="ORF">COO92_17765</name>
</gene>
<dbReference type="AlphaFoldDB" id="A0A2N3L321"/>
<evidence type="ECO:0000313" key="3">
    <source>
        <dbReference type="EMBL" id="PKR57211.1"/>
    </source>
</evidence>
<dbReference type="NCBIfam" id="NF008737">
    <property type="entry name" value="PRK11767.1"/>
    <property type="match status" value="1"/>
</dbReference>
<dbReference type="InterPro" id="IPR007390">
    <property type="entry name" value="Spore_V_R"/>
</dbReference>
<evidence type="ECO:0000313" key="4">
    <source>
        <dbReference type="Proteomes" id="UP000233332"/>
    </source>
</evidence>
<accession>A0A2N3L321</accession>
<dbReference type="PANTHER" id="PTHR30029">
    <property type="entry name" value="STAGE V SPORULATION PROTEIN R"/>
    <property type="match status" value="1"/>
</dbReference>
<feature type="domain" description="SpoVR protein-like N-terminal" evidence="1">
    <location>
        <begin position="28"/>
        <end position="456"/>
    </location>
</feature>
<evidence type="ECO:0000259" key="1">
    <source>
        <dbReference type="Pfam" id="PF04293"/>
    </source>
</evidence>
<dbReference type="Pfam" id="PF24755">
    <property type="entry name" value="SpoVR_C"/>
    <property type="match status" value="1"/>
</dbReference>
<dbReference type="PANTHER" id="PTHR30029:SF2">
    <property type="entry name" value="STAGE V SPORULATION PROTEIN R"/>
    <property type="match status" value="1"/>
</dbReference>